<evidence type="ECO:0000313" key="5">
    <source>
        <dbReference type="Proteomes" id="UP001183604"/>
    </source>
</evidence>
<evidence type="ECO:0000259" key="1">
    <source>
        <dbReference type="Pfam" id="PF09348"/>
    </source>
</evidence>
<feature type="domain" description="DUF1990" evidence="1">
    <location>
        <begin position="6"/>
        <end position="154"/>
    </location>
</feature>
<dbReference type="InterPro" id="IPR014457">
    <property type="entry name" value="UCP010260"/>
</dbReference>
<reference evidence="2" key="1">
    <citation type="submission" date="2022-12" db="EMBL/GenBank/DDBJ databases">
        <title>Gycomyces niveus sp.nov., a novel actinomycete isolated from soil in Shouguang.</title>
        <authorList>
            <person name="Yang X."/>
        </authorList>
    </citation>
    <scope>NUCLEOTIDE SEQUENCE</scope>
    <source>
        <strain evidence="2">DSM 44724</strain>
    </source>
</reference>
<gene>
    <name evidence="3" type="ORF">J2S69_001095</name>
    <name evidence="2" type="ORF">O2L01_22325</name>
</gene>
<dbReference type="Proteomes" id="UP001183604">
    <property type="component" value="Unassembled WGS sequence"/>
</dbReference>
<dbReference type="Pfam" id="PF09348">
    <property type="entry name" value="DUF1990"/>
    <property type="match status" value="1"/>
</dbReference>
<evidence type="ECO:0000313" key="3">
    <source>
        <dbReference type="EMBL" id="MDR7337376.1"/>
    </source>
</evidence>
<dbReference type="EMBL" id="JAPZVQ010000019">
    <property type="protein sequence ID" value="MDA1387745.1"/>
    <property type="molecule type" value="Genomic_DNA"/>
</dbReference>
<name>A0A9X3PM30_9ACTN</name>
<accession>A0A9X3PM30</accession>
<keyword evidence="5" id="KW-1185">Reference proteome</keyword>
<evidence type="ECO:0000313" key="4">
    <source>
        <dbReference type="Proteomes" id="UP001145799"/>
    </source>
</evidence>
<reference evidence="3 5" key="2">
    <citation type="submission" date="2023-07" db="EMBL/GenBank/DDBJ databases">
        <title>Sequencing the genomes of 1000 actinobacteria strains.</title>
        <authorList>
            <person name="Klenk H.-P."/>
        </authorList>
    </citation>
    <scope>NUCLEOTIDE SEQUENCE [LARGE SCALE GENOMIC DNA]</scope>
    <source>
        <strain evidence="3 5">DSM 44724</strain>
    </source>
</reference>
<dbReference type="RefSeq" id="WP_270124239.1">
    <property type="nucleotide sequence ID" value="NZ_BAAAOM010000002.1"/>
</dbReference>
<organism evidence="2 4">
    <name type="scientific">Glycomyces lechevalierae</name>
    <dbReference type="NCBI Taxonomy" id="256034"/>
    <lineage>
        <taxon>Bacteria</taxon>
        <taxon>Bacillati</taxon>
        <taxon>Actinomycetota</taxon>
        <taxon>Actinomycetes</taxon>
        <taxon>Glycomycetales</taxon>
        <taxon>Glycomycetaceae</taxon>
        <taxon>Glycomyces</taxon>
    </lineage>
</organism>
<dbReference type="SUPFAM" id="SSF55961">
    <property type="entry name" value="Bet v1-like"/>
    <property type="match status" value="1"/>
</dbReference>
<dbReference type="Proteomes" id="UP001145799">
    <property type="component" value="Unassembled WGS sequence"/>
</dbReference>
<evidence type="ECO:0000313" key="2">
    <source>
        <dbReference type="EMBL" id="MDA1387745.1"/>
    </source>
</evidence>
<dbReference type="PIRSF" id="PIRSF010260">
    <property type="entry name" value="UCP010260"/>
    <property type="match status" value="1"/>
</dbReference>
<dbReference type="AlphaFoldDB" id="A0A9X3PM30"/>
<protein>
    <submittedName>
        <fullName evidence="2">DUF1990 domain-containing protein</fullName>
    </submittedName>
    <submittedName>
        <fullName evidence="3">Uncharacterized protein (UPF0548 family)</fullName>
    </submittedName>
</protein>
<dbReference type="InterPro" id="IPR018960">
    <property type="entry name" value="DUF1990"/>
</dbReference>
<proteinExistence type="predicted"/>
<dbReference type="EMBL" id="JAVDYD010000001">
    <property type="protein sequence ID" value="MDR7337376.1"/>
    <property type="molecule type" value="Genomic_DNA"/>
</dbReference>
<comment type="caution">
    <text evidence="2">The sequence shown here is derived from an EMBL/GenBank/DDBJ whole genome shotgun (WGS) entry which is preliminary data.</text>
</comment>
<dbReference type="PANTHER" id="PTHR34202">
    <property type="entry name" value="UPF0548 PROTEIN"/>
    <property type="match status" value="1"/>
</dbReference>
<sequence length="169" mass="18434">MDLGVNYPEVGATRTGDLPAGYRHLELTTDLDTPLATAAEIVMTFGLQARCGLRPESDVPRATPGAEFALRYLGVRLPCQVVWTEETPELVGFGYGTRPGHLERGEASFLLEPLGPNRTRFTVRSFSVPGTLVTRLGAPVTRFLQTRANDRYLTVMRDACGGANPPESR</sequence>
<dbReference type="PANTHER" id="PTHR34202:SF1">
    <property type="entry name" value="UPF0548 PROTEIN"/>
    <property type="match status" value="1"/>
</dbReference>